<evidence type="ECO:0000256" key="3">
    <source>
        <dbReference type="ARBA" id="ARBA00022741"/>
    </source>
</evidence>
<feature type="domain" description="ABC transporter" evidence="8">
    <location>
        <begin position="425"/>
        <end position="664"/>
    </location>
</feature>
<dbReference type="InterPro" id="IPR011527">
    <property type="entry name" value="ABC1_TM_dom"/>
</dbReference>
<dbReference type="InterPro" id="IPR036640">
    <property type="entry name" value="ABC1_TM_sf"/>
</dbReference>
<dbReference type="CDD" id="cd18572">
    <property type="entry name" value="ABC_6TM_TAP"/>
    <property type="match status" value="1"/>
</dbReference>
<dbReference type="Gene3D" id="1.20.1560.10">
    <property type="entry name" value="ABC transporter type 1, transmembrane domain"/>
    <property type="match status" value="2"/>
</dbReference>
<feature type="domain" description="ABC transmembrane type-1" evidence="9">
    <location>
        <begin position="110"/>
        <end position="391"/>
    </location>
</feature>
<protein>
    <recommendedName>
        <fullName evidence="12">ABC transporter B family member 26, chloroplastic</fullName>
    </recommendedName>
</protein>
<evidence type="ECO:0008006" key="12">
    <source>
        <dbReference type="Google" id="ProtNLM"/>
    </source>
</evidence>
<dbReference type="GO" id="GO:0005524">
    <property type="term" value="F:ATP binding"/>
    <property type="evidence" value="ECO:0007669"/>
    <property type="project" value="UniProtKB-KW"/>
</dbReference>
<dbReference type="Gene3D" id="3.40.50.300">
    <property type="entry name" value="P-loop containing nucleotide triphosphate hydrolases"/>
    <property type="match status" value="1"/>
</dbReference>
<dbReference type="PROSITE" id="PS50893">
    <property type="entry name" value="ABC_TRANSPORTER_2"/>
    <property type="match status" value="1"/>
</dbReference>
<reference evidence="10 11" key="1">
    <citation type="journal article" date="2023" name="G3 (Bethesda)">
        <title>A chromosome-length genome assembly and annotation of blackberry (Rubus argutus, cv. 'Hillquist').</title>
        <authorList>
            <person name="Bruna T."/>
            <person name="Aryal R."/>
            <person name="Dudchenko O."/>
            <person name="Sargent D.J."/>
            <person name="Mead D."/>
            <person name="Buti M."/>
            <person name="Cavallini A."/>
            <person name="Hytonen T."/>
            <person name="Andres J."/>
            <person name="Pham M."/>
            <person name="Weisz D."/>
            <person name="Mascagni F."/>
            <person name="Usai G."/>
            <person name="Natali L."/>
            <person name="Bassil N."/>
            <person name="Fernandez G.E."/>
            <person name="Lomsadze A."/>
            <person name="Armour M."/>
            <person name="Olukolu B."/>
            <person name="Poorten T."/>
            <person name="Britton C."/>
            <person name="Davik J."/>
            <person name="Ashrafi H."/>
            <person name="Aiden E.L."/>
            <person name="Borodovsky M."/>
            <person name="Worthington M."/>
        </authorList>
    </citation>
    <scope>NUCLEOTIDE SEQUENCE [LARGE SCALE GENOMIC DNA]</scope>
    <source>
        <strain evidence="10">PI 553951</strain>
    </source>
</reference>
<sequence length="670" mass="75287">MELFRSNLRSMNPSYVPPMSNRSAKWKPQMPIHIALRRRRFGIRNDAAHTRRFSYVPQNNIRISEAGDNWWRLSEHDEEDEQSTAAKPITLLRALHRMWNLIETERWIVFGAFGSLIIAALSDISIPRILAESVFCAQSGDAVVFFRNSKLLALLCITSGICSGLRRGCFGIANIILVKRLRETLYSVILFQDISFFDRESVGDLTSRLGADCQRLSLVIANDINLILRNGLQGTGALINLLILSWPLALSTLVICCVLSVIFLLYGKYQKKAAKLTQDFTAGANEVAQETLSLMRTVRVFGTEREEFGRFKGWLDKVAFINIRESVAYGFWSMSFNTLYRTTQVIAVALGGISIMSGRASPEQLTKYILYCEWLIYATWRVTDNVSSLVQSVGASEKVLQLVDLLPGDQFLSKGVKLQSVMGHIQFVNVSFHYPSREKVPILEDINISVQSNEVVAIVGLSGSGKSTLVNLLLRLYEPINGQIYIDGFPLRELDIRWLRGKVGFVAQEPNLFHMNIKSNIKYGCSEDTKEEDIEWAAKQAYAHEFISSLPDGYETLVDDNLLSGGQKQRIAIARAILRDPAILILDEATSALDSETEYHIKGVLHALRNDIKARRTVIVIAHRLSTIEAADRIVVMDGGRVVEMGEHAELLEKDGLYRKLVRAQRNALA</sequence>
<dbReference type="InterPro" id="IPR003593">
    <property type="entry name" value="AAA+_ATPase"/>
</dbReference>
<dbReference type="GO" id="GO:0015421">
    <property type="term" value="F:ABC-type oligopeptide transporter activity"/>
    <property type="evidence" value="ECO:0007669"/>
    <property type="project" value="TreeGrafter"/>
</dbReference>
<gene>
    <name evidence="10" type="ORF">M0R45_033693</name>
</gene>
<keyword evidence="5 7" id="KW-1133">Transmembrane helix</keyword>
<evidence type="ECO:0000256" key="4">
    <source>
        <dbReference type="ARBA" id="ARBA00022840"/>
    </source>
</evidence>
<evidence type="ECO:0000313" key="11">
    <source>
        <dbReference type="Proteomes" id="UP001457282"/>
    </source>
</evidence>
<accession>A0AAW1WN24</accession>
<dbReference type="SUPFAM" id="SSF90123">
    <property type="entry name" value="ABC transporter transmembrane region"/>
    <property type="match status" value="1"/>
</dbReference>
<dbReference type="InterPro" id="IPR017871">
    <property type="entry name" value="ABC_transporter-like_CS"/>
</dbReference>
<dbReference type="PROSITE" id="PS50929">
    <property type="entry name" value="ABC_TM1F"/>
    <property type="match status" value="1"/>
</dbReference>
<name>A0AAW1WN24_RUBAR</name>
<dbReference type="InterPro" id="IPR039421">
    <property type="entry name" value="Type_1_exporter"/>
</dbReference>
<dbReference type="PROSITE" id="PS00211">
    <property type="entry name" value="ABC_TRANSPORTER_1"/>
    <property type="match status" value="1"/>
</dbReference>
<keyword evidence="6 7" id="KW-0472">Membrane</keyword>
<evidence type="ECO:0000313" key="10">
    <source>
        <dbReference type="EMBL" id="KAK9925369.1"/>
    </source>
</evidence>
<organism evidence="10 11">
    <name type="scientific">Rubus argutus</name>
    <name type="common">Southern blackberry</name>
    <dbReference type="NCBI Taxonomy" id="59490"/>
    <lineage>
        <taxon>Eukaryota</taxon>
        <taxon>Viridiplantae</taxon>
        <taxon>Streptophyta</taxon>
        <taxon>Embryophyta</taxon>
        <taxon>Tracheophyta</taxon>
        <taxon>Spermatophyta</taxon>
        <taxon>Magnoliopsida</taxon>
        <taxon>eudicotyledons</taxon>
        <taxon>Gunneridae</taxon>
        <taxon>Pentapetalae</taxon>
        <taxon>rosids</taxon>
        <taxon>fabids</taxon>
        <taxon>Rosales</taxon>
        <taxon>Rosaceae</taxon>
        <taxon>Rosoideae</taxon>
        <taxon>Rosoideae incertae sedis</taxon>
        <taxon>Rubus</taxon>
    </lineage>
</organism>
<keyword evidence="3" id="KW-0547">Nucleotide-binding</keyword>
<dbReference type="SUPFAM" id="SSF52540">
    <property type="entry name" value="P-loop containing nucleoside triphosphate hydrolases"/>
    <property type="match status" value="1"/>
</dbReference>
<dbReference type="InterPro" id="IPR027417">
    <property type="entry name" value="P-loop_NTPase"/>
</dbReference>
<evidence type="ECO:0000256" key="5">
    <source>
        <dbReference type="ARBA" id="ARBA00022989"/>
    </source>
</evidence>
<evidence type="ECO:0000256" key="1">
    <source>
        <dbReference type="ARBA" id="ARBA00004141"/>
    </source>
</evidence>
<comment type="caution">
    <text evidence="10">The sequence shown here is derived from an EMBL/GenBank/DDBJ whole genome shotgun (WGS) entry which is preliminary data.</text>
</comment>
<feature type="transmembrane region" description="Helical" evidence="7">
    <location>
        <begin position="238"/>
        <end position="266"/>
    </location>
</feature>
<dbReference type="Pfam" id="PF00664">
    <property type="entry name" value="ABC_membrane"/>
    <property type="match status" value="1"/>
</dbReference>
<dbReference type="Pfam" id="PF00005">
    <property type="entry name" value="ABC_tran"/>
    <property type="match status" value="1"/>
</dbReference>
<dbReference type="EMBL" id="JBEDUW010000006">
    <property type="protein sequence ID" value="KAK9925369.1"/>
    <property type="molecule type" value="Genomic_DNA"/>
</dbReference>
<dbReference type="InterPro" id="IPR003439">
    <property type="entry name" value="ABC_transporter-like_ATP-bd"/>
</dbReference>
<evidence type="ECO:0000259" key="8">
    <source>
        <dbReference type="PROSITE" id="PS50893"/>
    </source>
</evidence>
<dbReference type="PANTHER" id="PTHR43394:SF19">
    <property type="entry name" value="ABC TRANSPORTER B FAMILY"/>
    <property type="match status" value="1"/>
</dbReference>
<dbReference type="AlphaFoldDB" id="A0AAW1WN24"/>
<keyword evidence="11" id="KW-1185">Reference proteome</keyword>
<evidence type="ECO:0000259" key="9">
    <source>
        <dbReference type="PROSITE" id="PS50929"/>
    </source>
</evidence>
<keyword evidence="4" id="KW-0067">ATP-binding</keyword>
<dbReference type="GO" id="GO:0016887">
    <property type="term" value="F:ATP hydrolysis activity"/>
    <property type="evidence" value="ECO:0007669"/>
    <property type="project" value="InterPro"/>
</dbReference>
<dbReference type="SMART" id="SM00382">
    <property type="entry name" value="AAA"/>
    <property type="match status" value="1"/>
</dbReference>
<evidence type="ECO:0000256" key="6">
    <source>
        <dbReference type="ARBA" id="ARBA00023136"/>
    </source>
</evidence>
<dbReference type="Proteomes" id="UP001457282">
    <property type="component" value="Unassembled WGS sequence"/>
</dbReference>
<dbReference type="PANTHER" id="PTHR43394">
    <property type="entry name" value="ATP-DEPENDENT PERMEASE MDL1, MITOCHONDRIAL"/>
    <property type="match status" value="1"/>
</dbReference>
<evidence type="ECO:0000256" key="7">
    <source>
        <dbReference type="SAM" id="Phobius"/>
    </source>
</evidence>
<proteinExistence type="predicted"/>
<keyword evidence="2 7" id="KW-0812">Transmembrane</keyword>
<evidence type="ECO:0000256" key="2">
    <source>
        <dbReference type="ARBA" id="ARBA00022692"/>
    </source>
</evidence>
<dbReference type="GO" id="GO:0016020">
    <property type="term" value="C:membrane"/>
    <property type="evidence" value="ECO:0007669"/>
    <property type="project" value="UniProtKB-SubCell"/>
</dbReference>
<comment type="subcellular location">
    <subcellularLocation>
        <location evidence="1">Membrane</location>
        <topology evidence="1">Multi-pass membrane protein</topology>
    </subcellularLocation>
</comment>
<dbReference type="FunFam" id="3.40.50.300:FF:000218">
    <property type="entry name" value="Multidrug ABC transporter ATP-binding protein"/>
    <property type="match status" value="1"/>
</dbReference>